<name>A0ABW9XED9_9SPHN</name>
<sequence length="420" mass="44583">MPVELLSPAATLAAPIPTSVSKVDAVRDIAAHHGVEVNPWARNVADIIAGFGPPPWDHAGAPVRVSAAGAGVADRLIAPPYARRMADPVFLNGRPECFPAAGVANAHSPALRMAEVPGGVYLNMAYAPLVLDSSGQRLLTDVSSRYAGLAPWYDMDVAELAAQAHHIDGTAIVLADDIYPLNFCHWLIDALPRLAALGGGLAQVHVLLHQSPTRYQRETLELIGIAADRVHVVEPFAAIRARMLIATSDLADLPHPAFKGAPWALDWLQARLGLRVLATATGGFMPAPADKIYVSRADAPGRRIVNDAELAAYLAGLGYRRVVLGEMPLVEQIATIARASHVVALHGAGLALMALAARRCQLVEIFPHTYGTPAFYVLSAAQGNAYATYVAHDVTPGSRAQVDDCRVDVLDFARCAGHLL</sequence>
<dbReference type="EMBL" id="JAAAPO010000003">
    <property type="protein sequence ID" value="NBC36896.1"/>
    <property type="molecule type" value="Genomic_DNA"/>
</dbReference>
<dbReference type="Pfam" id="PF04577">
    <property type="entry name" value="Glyco_transf_61"/>
    <property type="match status" value="1"/>
</dbReference>
<dbReference type="RefSeq" id="WP_161718366.1">
    <property type="nucleotide sequence ID" value="NZ_JAAAPO010000003.1"/>
</dbReference>
<evidence type="ECO:0000259" key="1">
    <source>
        <dbReference type="Pfam" id="PF04577"/>
    </source>
</evidence>
<dbReference type="Proteomes" id="UP000753724">
    <property type="component" value="Unassembled WGS sequence"/>
</dbReference>
<reference evidence="3" key="1">
    <citation type="submission" date="2020-01" db="EMBL/GenBank/DDBJ databases">
        <title>Sphingomonas sp. strain CSW-10.</title>
        <authorList>
            <person name="Chen W.-M."/>
        </authorList>
    </citation>
    <scope>NUCLEOTIDE SEQUENCE [LARGE SCALE GENOMIC DNA]</scope>
    <source>
        <strain evidence="3">FSY-8</strain>
    </source>
</reference>
<gene>
    <name evidence="2" type="ORF">GTZ99_10035</name>
</gene>
<feature type="domain" description="Glycosyltransferase 61 catalytic" evidence="1">
    <location>
        <begin position="183"/>
        <end position="362"/>
    </location>
</feature>
<evidence type="ECO:0000313" key="2">
    <source>
        <dbReference type="EMBL" id="NBC36896.1"/>
    </source>
</evidence>
<protein>
    <submittedName>
        <fullName evidence="2">DUF563 domain-containing protein</fullName>
    </submittedName>
</protein>
<organism evidence="2 3">
    <name type="scientific">Novosphingobium ovatum</name>
    <dbReference type="NCBI Taxonomy" id="1908523"/>
    <lineage>
        <taxon>Bacteria</taxon>
        <taxon>Pseudomonadati</taxon>
        <taxon>Pseudomonadota</taxon>
        <taxon>Alphaproteobacteria</taxon>
        <taxon>Sphingomonadales</taxon>
        <taxon>Sphingomonadaceae</taxon>
        <taxon>Novosphingobium</taxon>
    </lineage>
</organism>
<evidence type="ECO:0000313" key="3">
    <source>
        <dbReference type="Proteomes" id="UP000753724"/>
    </source>
</evidence>
<proteinExistence type="predicted"/>
<comment type="caution">
    <text evidence="2">The sequence shown here is derived from an EMBL/GenBank/DDBJ whole genome shotgun (WGS) entry which is preliminary data.</text>
</comment>
<dbReference type="InterPro" id="IPR049625">
    <property type="entry name" value="Glyco_transf_61_cat"/>
</dbReference>
<keyword evidence="3" id="KW-1185">Reference proteome</keyword>
<accession>A0ABW9XED9</accession>